<dbReference type="Proteomes" id="UP000295781">
    <property type="component" value="Chromosome"/>
</dbReference>
<sequence length="124" mass="13649">MVFGDRLDFAIEADVEPNLAPPSAVWGRHRGDVEAPDARTAEEHRRDSTFWSAHDFLTGWGEQFNGCKAFILCPPDGAVRILSRELPGPMGRGVEVSRAGLVAAIEGFTRWFEQQARRLGGGRA</sequence>
<accession>A0A4P2Q1A4</accession>
<name>A0A4P2Q1A4_SORCE</name>
<dbReference type="RefSeq" id="WP_129347941.1">
    <property type="nucleotide sequence ID" value="NZ_CP012670.1"/>
</dbReference>
<protein>
    <submittedName>
        <fullName evidence="1">Uncharacterized protein</fullName>
    </submittedName>
</protein>
<evidence type="ECO:0000313" key="2">
    <source>
        <dbReference type="Proteomes" id="UP000295781"/>
    </source>
</evidence>
<evidence type="ECO:0000313" key="1">
    <source>
        <dbReference type="EMBL" id="AUX22851.1"/>
    </source>
</evidence>
<dbReference type="EMBL" id="CP012670">
    <property type="protein sequence ID" value="AUX22851.1"/>
    <property type="molecule type" value="Genomic_DNA"/>
</dbReference>
<reference evidence="1 2" key="1">
    <citation type="submission" date="2015-09" db="EMBL/GenBank/DDBJ databases">
        <title>Sorangium comparison.</title>
        <authorList>
            <person name="Zaburannyi N."/>
            <person name="Bunk B."/>
            <person name="Overmann J."/>
            <person name="Mueller R."/>
        </authorList>
    </citation>
    <scope>NUCLEOTIDE SEQUENCE [LARGE SCALE GENOMIC DNA]</scope>
    <source>
        <strain evidence="1 2">So ceGT47</strain>
    </source>
</reference>
<proteinExistence type="predicted"/>
<organism evidence="1 2">
    <name type="scientific">Sorangium cellulosum</name>
    <name type="common">Polyangium cellulosum</name>
    <dbReference type="NCBI Taxonomy" id="56"/>
    <lineage>
        <taxon>Bacteria</taxon>
        <taxon>Pseudomonadati</taxon>
        <taxon>Myxococcota</taxon>
        <taxon>Polyangia</taxon>
        <taxon>Polyangiales</taxon>
        <taxon>Polyangiaceae</taxon>
        <taxon>Sorangium</taxon>
    </lineage>
</organism>
<dbReference type="AlphaFoldDB" id="A0A4P2Q1A4"/>
<gene>
    <name evidence="1" type="ORF">SOCEGT47_033670</name>
</gene>
<dbReference type="OrthoDB" id="7067459at2"/>